<evidence type="ECO:0000313" key="2">
    <source>
        <dbReference type="Proteomes" id="UP000503088"/>
    </source>
</evidence>
<dbReference type="InterPro" id="IPR036249">
    <property type="entry name" value="Thioredoxin-like_sf"/>
</dbReference>
<dbReference type="Gene3D" id="3.40.30.10">
    <property type="entry name" value="Glutaredoxin"/>
    <property type="match status" value="1"/>
</dbReference>
<dbReference type="KEGG" id="kpul:GXN76_04780"/>
<dbReference type="InterPro" id="IPR032801">
    <property type="entry name" value="PXL2A/B/C"/>
</dbReference>
<dbReference type="AlphaFoldDB" id="A0A7D3XI98"/>
<protein>
    <submittedName>
        <fullName evidence="1">Redoxin domain-containing protein</fullName>
    </submittedName>
</protein>
<name>A0A7D3XI98_9BACL</name>
<accession>A0A7D3XI98</accession>
<dbReference type="Pfam" id="PF13911">
    <property type="entry name" value="AhpC-TSA_2"/>
    <property type="match status" value="1"/>
</dbReference>
<evidence type="ECO:0000313" key="1">
    <source>
        <dbReference type="EMBL" id="QKG83859.1"/>
    </source>
</evidence>
<dbReference type="SUPFAM" id="SSF52833">
    <property type="entry name" value="Thioredoxin-like"/>
    <property type="match status" value="1"/>
</dbReference>
<sequence>MREYAERIKQEDVFIVAVIPATGEQIRRFLEVFGPYPFPVLGDPKGEVFRSWGHYRRFSLRKLPKMIASLWNKEMPLFPKNRKERALVIEALRTQDIHQQGGTWLLSPEGQVLWKHLDREPWDHPTLEEVLEKIRFR</sequence>
<dbReference type="Proteomes" id="UP000503088">
    <property type="component" value="Chromosome"/>
</dbReference>
<dbReference type="EMBL" id="CP048104">
    <property type="protein sequence ID" value="QKG83859.1"/>
    <property type="molecule type" value="Genomic_DNA"/>
</dbReference>
<reference evidence="1 2" key="1">
    <citation type="submission" date="2020-01" db="EMBL/GenBank/DDBJ databases">
        <authorList>
            <person name="Gulvik C.A."/>
            <person name="Batra D.G."/>
        </authorList>
    </citation>
    <scope>NUCLEOTIDE SEQUENCE [LARGE SCALE GENOMIC DNA]</scope>
    <source>
        <strain evidence="1 2">W9323</strain>
    </source>
</reference>
<gene>
    <name evidence="1" type="ORF">GXN76_04780</name>
</gene>
<keyword evidence="2" id="KW-1185">Reference proteome</keyword>
<organism evidence="1 2">
    <name type="scientific">Kroppenstedtia pulmonis</name>
    <dbReference type="NCBI Taxonomy" id="1380685"/>
    <lineage>
        <taxon>Bacteria</taxon>
        <taxon>Bacillati</taxon>
        <taxon>Bacillota</taxon>
        <taxon>Bacilli</taxon>
        <taxon>Bacillales</taxon>
        <taxon>Thermoactinomycetaceae</taxon>
        <taxon>Kroppenstedtia</taxon>
    </lineage>
</organism>
<proteinExistence type="predicted"/>